<dbReference type="SUPFAM" id="SSF52833">
    <property type="entry name" value="Thioredoxin-like"/>
    <property type="match status" value="1"/>
</dbReference>
<evidence type="ECO:0000259" key="9">
    <source>
        <dbReference type="Pfam" id="PF14340"/>
    </source>
</evidence>
<evidence type="ECO:0000259" key="7">
    <source>
        <dbReference type="Pfam" id="PF00462"/>
    </source>
</evidence>
<dbReference type="GO" id="GO:0005886">
    <property type="term" value="C:plasma membrane"/>
    <property type="evidence" value="ECO:0007669"/>
    <property type="project" value="TreeGrafter"/>
</dbReference>
<dbReference type="InterPro" id="IPR036249">
    <property type="entry name" value="Thioredoxin-like_sf"/>
</dbReference>
<feature type="transmembrane region" description="Helical" evidence="6">
    <location>
        <begin position="439"/>
        <end position="460"/>
    </location>
</feature>
<dbReference type="AlphaFoldDB" id="A0AAW1P6N4"/>
<dbReference type="Pfam" id="PF00462">
    <property type="entry name" value="Glutaredoxin"/>
    <property type="match status" value="1"/>
</dbReference>
<name>A0AAW1P6N4_9CHLO</name>
<reference evidence="10 11" key="1">
    <citation type="journal article" date="2024" name="Nat. Commun.">
        <title>Phylogenomics reveals the evolutionary origins of lichenization in chlorophyte algae.</title>
        <authorList>
            <person name="Puginier C."/>
            <person name="Libourel C."/>
            <person name="Otte J."/>
            <person name="Skaloud P."/>
            <person name="Haon M."/>
            <person name="Grisel S."/>
            <person name="Petersen M."/>
            <person name="Berrin J.G."/>
            <person name="Delaux P.M."/>
            <person name="Dal Grande F."/>
            <person name="Keller J."/>
        </authorList>
    </citation>
    <scope>NUCLEOTIDE SEQUENCE [LARGE SCALE GENOMIC DNA]</scope>
    <source>
        <strain evidence="10 11">SAG 2043</strain>
    </source>
</reference>
<evidence type="ECO:0000259" key="8">
    <source>
        <dbReference type="Pfam" id="PF01814"/>
    </source>
</evidence>
<dbReference type="Pfam" id="PF14340">
    <property type="entry name" value="DUF4395"/>
    <property type="match status" value="1"/>
</dbReference>
<feature type="transmembrane region" description="Helical" evidence="6">
    <location>
        <begin position="673"/>
        <end position="691"/>
    </location>
</feature>
<dbReference type="InterPro" id="IPR025508">
    <property type="entry name" value="DUF4395"/>
</dbReference>
<dbReference type="Gene3D" id="1.50.10.150">
    <property type="entry name" value="Voltage-dependent anion channel"/>
    <property type="match status" value="1"/>
</dbReference>
<evidence type="ECO:0000256" key="4">
    <source>
        <dbReference type="ARBA" id="ARBA00023136"/>
    </source>
</evidence>
<feature type="domain" description="Hemerythrin-like" evidence="8">
    <location>
        <begin position="740"/>
        <end position="875"/>
    </location>
</feature>
<dbReference type="InterPro" id="IPR004695">
    <property type="entry name" value="SLAC1/Mae1/Ssu1/TehA"/>
</dbReference>
<feature type="transmembrane region" description="Helical" evidence="6">
    <location>
        <begin position="298"/>
        <end position="327"/>
    </location>
</feature>
<evidence type="ECO:0000256" key="5">
    <source>
        <dbReference type="SAM" id="MobiDB-lite"/>
    </source>
</evidence>
<comment type="subcellular location">
    <subcellularLocation>
        <location evidence="1">Membrane</location>
        <topology evidence="1">Multi-pass membrane protein</topology>
    </subcellularLocation>
</comment>
<feature type="transmembrane region" description="Helical" evidence="6">
    <location>
        <begin position="510"/>
        <end position="528"/>
    </location>
</feature>
<feature type="region of interest" description="Disordered" evidence="5">
    <location>
        <begin position="145"/>
        <end position="167"/>
    </location>
</feature>
<dbReference type="InterPro" id="IPR014025">
    <property type="entry name" value="Glutaredoxin_subgr"/>
</dbReference>
<feature type="transmembrane region" description="Helical" evidence="6">
    <location>
        <begin position="642"/>
        <end position="661"/>
    </location>
</feature>
<evidence type="ECO:0000256" key="2">
    <source>
        <dbReference type="ARBA" id="ARBA00022692"/>
    </source>
</evidence>
<protein>
    <submittedName>
        <fullName evidence="10">Uncharacterized protein</fullName>
    </submittedName>
</protein>
<dbReference type="InterPro" id="IPR002109">
    <property type="entry name" value="Glutaredoxin"/>
</dbReference>
<dbReference type="Gene3D" id="1.20.120.520">
    <property type="entry name" value="nmb1532 protein domain like"/>
    <property type="match status" value="1"/>
</dbReference>
<evidence type="ECO:0000313" key="11">
    <source>
        <dbReference type="Proteomes" id="UP001489004"/>
    </source>
</evidence>
<feature type="transmembrane region" description="Helical" evidence="6">
    <location>
        <begin position="604"/>
        <end position="622"/>
    </location>
</feature>
<feature type="transmembrane region" description="Helical" evidence="6">
    <location>
        <begin position="413"/>
        <end position="433"/>
    </location>
</feature>
<dbReference type="InterPro" id="IPR052951">
    <property type="entry name" value="Tellurite_res_ion_channel"/>
</dbReference>
<dbReference type="InterPro" id="IPR038665">
    <property type="entry name" value="Voltage-dep_anion_channel_sf"/>
</dbReference>
<dbReference type="PROSITE" id="PS51354">
    <property type="entry name" value="GLUTAREDOXIN_2"/>
    <property type="match status" value="1"/>
</dbReference>
<keyword evidence="3 6" id="KW-1133">Transmembrane helix</keyword>
<dbReference type="Pfam" id="PF03595">
    <property type="entry name" value="SLAC1"/>
    <property type="match status" value="1"/>
</dbReference>
<dbReference type="Gene3D" id="3.40.30.10">
    <property type="entry name" value="Glutaredoxin"/>
    <property type="match status" value="1"/>
</dbReference>
<dbReference type="PRINTS" id="PR00160">
    <property type="entry name" value="GLUTAREDOXIN"/>
</dbReference>
<feature type="domain" description="DUF4395" evidence="9">
    <location>
        <begin position="200"/>
        <end position="332"/>
    </location>
</feature>
<accession>A0AAW1P6N4</accession>
<feature type="transmembrane region" description="Helical" evidence="6">
    <location>
        <begin position="570"/>
        <end position="592"/>
    </location>
</feature>
<feature type="domain" description="Glutaredoxin" evidence="7">
    <location>
        <begin position="45"/>
        <end position="107"/>
    </location>
</feature>
<organism evidence="10 11">
    <name type="scientific">[Myrmecia] bisecta</name>
    <dbReference type="NCBI Taxonomy" id="41462"/>
    <lineage>
        <taxon>Eukaryota</taxon>
        <taxon>Viridiplantae</taxon>
        <taxon>Chlorophyta</taxon>
        <taxon>core chlorophytes</taxon>
        <taxon>Trebouxiophyceae</taxon>
        <taxon>Trebouxiales</taxon>
        <taxon>Trebouxiaceae</taxon>
        <taxon>Myrmecia</taxon>
    </lineage>
</organism>
<evidence type="ECO:0000313" key="10">
    <source>
        <dbReference type="EMBL" id="KAK9807776.1"/>
    </source>
</evidence>
<dbReference type="GO" id="GO:0046583">
    <property type="term" value="F:monoatomic cation efflux transmembrane transporter activity"/>
    <property type="evidence" value="ECO:0007669"/>
    <property type="project" value="TreeGrafter"/>
</dbReference>
<dbReference type="PANTHER" id="PTHR37955">
    <property type="entry name" value="TELLURITE RESISTANCE PROTEIN TEHA"/>
    <property type="match status" value="1"/>
</dbReference>
<dbReference type="InterPro" id="IPR012312">
    <property type="entry name" value="Hemerythrin-like"/>
</dbReference>
<gene>
    <name evidence="10" type="ORF">WJX72_008899</name>
</gene>
<evidence type="ECO:0000256" key="1">
    <source>
        <dbReference type="ARBA" id="ARBA00004141"/>
    </source>
</evidence>
<feature type="transmembrane region" description="Helical" evidence="6">
    <location>
        <begin position="203"/>
        <end position="223"/>
    </location>
</feature>
<keyword evidence="11" id="KW-1185">Reference proteome</keyword>
<feature type="transmembrane region" description="Helical" evidence="6">
    <location>
        <begin position="274"/>
        <end position="292"/>
    </location>
</feature>
<evidence type="ECO:0000256" key="6">
    <source>
        <dbReference type="SAM" id="Phobius"/>
    </source>
</evidence>
<feature type="transmembrane region" description="Helical" evidence="6">
    <location>
        <begin position="711"/>
        <end position="732"/>
    </location>
</feature>
<sequence>MAFSGTAPLQEVHIEIQALVDLLSYARPDASLKEQIKNAVAKHPVVCFSKSWCPYCQEALQTFNSLNVRSVCFQLDQLPNGSQVHANLKTLYSHSTVPYIFLSGEFVGGCDDMKALQRTGELDRRLLAGGVAPQPATRLPFSAAPTHAKADTAKEPDPKLHSSASPPAAAGEAKLNLASALAVPQPTPAPNPFFFPATLDCNVVRVMAACIVAIAVLCIVFRVRSAVHYTVLGLCIDFALRLCWGAGPSPLAQLARVILARTPPRLGAGFPKQFAALCGTMMSGIAALFMLQNIHDKYALSCVMLGIIAVCAGLEAIFNICVGCHVFDIAVRLKLVSAHVYRVHINSKAELEAAWKEVHSHQHLPPTEHTRTAFPGYGPTQIDLRVKAPKWDEHTRQDFHPVKHSKIGHFNSCLGLVGLALAWQVASSAALPLHVSATVWKVLATAAAVQFAAVGLLYGARVVCYPRKVAKEWMHNVAGNAFAVPLICVVIFAALVNAAPMPHAHPFAKALFWIGAPAQLLLGFIRAGDWIAQRHDLEHLNPAWLIAPVGAFVAAVVGPTIDADYREAMYLWFSFALLTWGVLFTLTFYKGLVGANVDERTRPLMWIWVAAPAVAVPAYLALEGPPLASGASAFDFFAKLFYFFALSLACVLAWGCLRGFFGRTRPFDMSADWVYAFALDALAIAAMLYSGAVRGGFTQGMAYTALGVASWVNTLLVLHSLAAILGGGVYVADNKWGPASFMKLIHEALREFMPRLSAAVAAMSPDPAAAASVAPAIALTRQLALVHEEHSRHEDAVLFPACAAFFPGAPTPAGQQHASHEQVLEQELAQCNDLETCSDPARRAELVTALQAALPAFLEDLAEHLRWEEAHVTPIARKHLPLALHKRLVADVWDTTAPGRWALLLPWAVTWLPRHEQRLTLLRCFIWPMPERAQQIGRMLALGVDAVMWTRLAKRRPEIIPRGAPGHVRYY</sequence>
<keyword evidence="4 6" id="KW-0472">Membrane</keyword>
<dbReference type="PANTHER" id="PTHR37955:SF1">
    <property type="entry name" value="DEP DOMAIN-CONTAINING PROTEIN"/>
    <property type="match status" value="1"/>
</dbReference>
<feature type="transmembrane region" description="Helical" evidence="6">
    <location>
        <begin position="540"/>
        <end position="558"/>
    </location>
</feature>
<dbReference type="Proteomes" id="UP001489004">
    <property type="component" value="Unassembled WGS sequence"/>
</dbReference>
<evidence type="ECO:0000256" key="3">
    <source>
        <dbReference type="ARBA" id="ARBA00022989"/>
    </source>
</evidence>
<feature type="transmembrane region" description="Helical" evidence="6">
    <location>
        <begin position="481"/>
        <end position="498"/>
    </location>
</feature>
<proteinExistence type="predicted"/>
<comment type="caution">
    <text evidence="10">The sequence shown here is derived from an EMBL/GenBank/DDBJ whole genome shotgun (WGS) entry which is preliminary data.</text>
</comment>
<dbReference type="CDD" id="cd03419">
    <property type="entry name" value="GRX_GRXh_1_2_like"/>
    <property type="match status" value="1"/>
</dbReference>
<dbReference type="Pfam" id="PF01814">
    <property type="entry name" value="Hemerythrin"/>
    <property type="match status" value="1"/>
</dbReference>
<dbReference type="CDD" id="cd12108">
    <property type="entry name" value="Hr-like"/>
    <property type="match status" value="1"/>
</dbReference>
<keyword evidence="2 6" id="KW-0812">Transmembrane</keyword>
<feature type="compositionally biased region" description="Basic and acidic residues" evidence="5">
    <location>
        <begin position="148"/>
        <end position="160"/>
    </location>
</feature>
<dbReference type="EMBL" id="JALJOR010000012">
    <property type="protein sequence ID" value="KAK9807776.1"/>
    <property type="molecule type" value="Genomic_DNA"/>
</dbReference>